<dbReference type="Pfam" id="PF08876">
    <property type="entry name" value="DUF1836"/>
    <property type="match status" value="1"/>
</dbReference>
<dbReference type="RefSeq" id="WP_193538168.1">
    <property type="nucleotide sequence ID" value="NZ_JADCLJ010000022.1"/>
</dbReference>
<gene>
    <name evidence="1" type="ORF">IMZ08_15690</name>
</gene>
<reference evidence="1 2" key="1">
    <citation type="submission" date="2020-10" db="EMBL/GenBank/DDBJ databases">
        <title>Bacillus sp. HD4P25, an endophyte from a halophyte.</title>
        <authorList>
            <person name="Sun J.-Q."/>
        </authorList>
    </citation>
    <scope>NUCLEOTIDE SEQUENCE [LARGE SCALE GENOMIC DNA]</scope>
    <source>
        <strain evidence="1 2">YIM 93174</strain>
    </source>
</reference>
<dbReference type="InterPro" id="IPR014975">
    <property type="entry name" value="DUF1836"/>
</dbReference>
<accession>A0ABR9QLX0</accession>
<evidence type="ECO:0000313" key="2">
    <source>
        <dbReference type="Proteomes" id="UP001516662"/>
    </source>
</evidence>
<organism evidence="1 2">
    <name type="scientific">Litchfieldia luteola</name>
    <dbReference type="NCBI Taxonomy" id="682179"/>
    <lineage>
        <taxon>Bacteria</taxon>
        <taxon>Bacillati</taxon>
        <taxon>Bacillota</taxon>
        <taxon>Bacilli</taxon>
        <taxon>Bacillales</taxon>
        <taxon>Bacillaceae</taxon>
        <taxon>Litchfieldia</taxon>
    </lineage>
</organism>
<proteinExistence type="predicted"/>
<evidence type="ECO:0000313" key="1">
    <source>
        <dbReference type="EMBL" id="MBE4909493.1"/>
    </source>
</evidence>
<protein>
    <submittedName>
        <fullName evidence="1">DUF1836 domain-containing protein</fullName>
    </submittedName>
</protein>
<dbReference type="Proteomes" id="UP001516662">
    <property type="component" value="Unassembled WGS sequence"/>
</dbReference>
<dbReference type="EMBL" id="JADCLJ010000022">
    <property type="protein sequence ID" value="MBE4909493.1"/>
    <property type="molecule type" value="Genomic_DNA"/>
</dbReference>
<keyword evidence="2" id="KW-1185">Reference proteome</keyword>
<dbReference type="PANTHER" id="PTHR40056:SF1">
    <property type="entry name" value="DUF1836 DOMAIN-CONTAINING PROTEIN"/>
    <property type="match status" value="1"/>
</dbReference>
<sequence length="229" mass="25931">MKTFQCNRLMLSQVFTLLRAGTIDECFSVIKEANDVGLNEQIGLLSILKKFKRRGNSTYGFSLNEIATIGNQIEFAGVTSTAVANWVKRDVKDLIGSPLNGKKYSIDQAVIILIVEDLKMVLDFDSIRKVLSLVFNNLEDRHDDLIDPVSFYNGYAFIYDKVSQTTLGTSDKTRVEKEAHKYIEDHCTLQPQEQEIVKNVMVLAIFAVHASAYKMRAHHYLQTTLQMGD</sequence>
<name>A0ABR9QLX0_9BACI</name>
<comment type="caution">
    <text evidence="1">The sequence shown here is derived from an EMBL/GenBank/DDBJ whole genome shotgun (WGS) entry which is preliminary data.</text>
</comment>
<dbReference type="PANTHER" id="PTHR40056">
    <property type="entry name" value="HYPOTHETICAL CYTOSOLIC PROTEIN"/>
    <property type="match status" value="1"/>
</dbReference>